<sequence>MLVWHDRPPGLHKHGGGEHYTQRPIYGQPRARRRECQSVSLAITILASSPFHRYLSVGIKRQPYRDKMPRHGRGETQAGTKE</sequence>
<accession>K0C8K3</accession>
<name>K0C8K3_ALCDB</name>
<dbReference type="EMBL" id="CP003466">
    <property type="protein sequence ID" value="AFT68948.1"/>
    <property type="molecule type" value="Genomic_DNA"/>
</dbReference>
<keyword evidence="3" id="KW-1185">Reference proteome</keyword>
<dbReference type="HOGENOM" id="CLU_2550814_0_0_6"/>
<dbReference type="PATRIC" id="fig|930169.3.peg.645"/>
<feature type="region of interest" description="Disordered" evidence="1">
    <location>
        <begin position="62"/>
        <end position="82"/>
    </location>
</feature>
<protein>
    <submittedName>
        <fullName evidence="2">Uncharacterized protein</fullName>
    </submittedName>
</protein>
<reference evidence="2 3" key="1">
    <citation type="journal article" date="2012" name="J. Bacteriol.">
        <title>Complete genome sequence of Alcanivorax dieselolei type strain B5.</title>
        <authorList>
            <person name="Lai Q."/>
            <person name="Li W."/>
            <person name="Shao Z."/>
        </authorList>
    </citation>
    <scope>NUCLEOTIDE SEQUENCE [LARGE SCALE GENOMIC DNA]</scope>
    <source>
        <strain evidence="3">DSM 16502 / CGMCC 1.3690 / B-5</strain>
    </source>
</reference>
<feature type="region of interest" description="Disordered" evidence="1">
    <location>
        <begin position="1"/>
        <end position="24"/>
    </location>
</feature>
<evidence type="ECO:0000313" key="3">
    <source>
        <dbReference type="Proteomes" id="UP000006286"/>
    </source>
</evidence>
<evidence type="ECO:0000256" key="1">
    <source>
        <dbReference type="SAM" id="MobiDB-lite"/>
    </source>
</evidence>
<gene>
    <name evidence="2" type="ordered locus">B5T_00663</name>
</gene>
<organism evidence="2 3">
    <name type="scientific">Alcanivorax dieselolei (strain DSM 16502 / CGMCC 1.3690 / MCCC 1A00001 / B-5)</name>
    <name type="common">Alloalcanivorax dieselolei</name>
    <dbReference type="NCBI Taxonomy" id="930169"/>
    <lineage>
        <taxon>Bacteria</taxon>
        <taxon>Pseudomonadati</taxon>
        <taxon>Pseudomonadota</taxon>
        <taxon>Gammaproteobacteria</taxon>
        <taxon>Oceanospirillales</taxon>
        <taxon>Alcanivoracaceae</taxon>
        <taxon>Alloalcanivorax</taxon>
    </lineage>
</organism>
<dbReference type="STRING" id="930169.B5T_00663"/>
<dbReference type="AlphaFoldDB" id="K0C8K3"/>
<dbReference type="Proteomes" id="UP000006286">
    <property type="component" value="Chromosome"/>
</dbReference>
<evidence type="ECO:0000313" key="2">
    <source>
        <dbReference type="EMBL" id="AFT68948.1"/>
    </source>
</evidence>
<feature type="compositionally biased region" description="Basic and acidic residues" evidence="1">
    <location>
        <begin position="1"/>
        <end position="21"/>
    </location>
</feature>
<proteinExistence type="predicted"/>
<dbReference type="KEGG" id="adi:B5T_00663"/>
<feature type="compositionally biased region" description="Basic and acidic residues" evidence="1">
    <location>
        <begin position="63"/>
        <end position="82"/>
    </location>
</feature>